<reference evidence="3 4" key="1">
    <citation type="submission" date="2016-10" db="EMBL/GenBank/DDBJ databases">
        <authorList>
            <person name="de Groot N.N."/>
        </authorList>
    </citation>
    <scope>NUCLEOTIDE SEQUENCE [LARGE SCALE GENOMIC DNA]</scope>
    <source>
        <strain evidence="3 4">DSM 19803</strain>
    </source>
</reference>
<keyword evidence="4" id="KW-1185">Reference proteome</keyword>
<evidence type="ECO:0000259" key="2">
    <source>
        <dbReference type="Pfam" id="PF13386"/>
    </source>
</evidence>
<evidence type="ECO:0000256" key="1">
    <source>
        <dbReference type="SAM" id="Phobius"/>
    </source>
</evidence>
<dbReference type="PANTHER" id="PTHR42208:SF1">
    <property type="entry name" value="HEAVY METAL TRANSPORTER"/>
    <property type="match status" value="1"/>
</dbReference>
<evidence type="ECO:0000313" key="3">
    <source>
        <dbReference type="EMBL" id="SDG92616.1"/>
    </source>
</evidence>
<feature type="domain" description="Urease accessory protein UreH-like transmembrane" evidence="2">
    <location>
        <begin position="4"/>
        <end position="204"/>
    </location>
</feature>
<keyword evidence="1" id="KW-0812">Transmembrane</keyword>
<organism evidence="3 4">
    <name type="scientific">Psychroflexus sediminis</name>
    <dbReference type="NCBI Taxonomy" id="470826"/>
    <lineage>
        <taxon>Bacteria</taxon>
        <taxon>Pseudomonadati</taxon>
        <taxon>Bacteroidota</taxon>
        <taxon>Flavobacteriia</taxon>
        <taxon>Flavobacteriales</taxon>
        <taxon>Flavobacteriaceae</taxon>
        <taxon>Psychroflexus</taxon>
    </lineage>
</organism>
<feature type="transmembrane region" description="Helical" evidence="1">
    <location>
        <begin position="6"/>
        <end position="29"/>
    </location>
</feature>
<dbReference type="PANTHER" id="PTHR42208">
    <property type="entry name" value="HEAVY METAL TRANSPORTER-RELATED"/>
    <property type="match status" value="1"/>
</dbReference>
<feature type="transmembrane region" description="Helical" evidence="1">
    <location>
        <begin position="126"/>
        <end position="151"/>
    </location>
</feature>
<feature type="transmembrane region" description="Helical" evidence="1">
    <location>
        <begin position="193"/>
        <end position="217"/>
    </location>
</feature>
<feature type="transmembrane region" description="Helical" evidence="1">
    <location>
        <begin position="41"/>
        <end position="63"/>
    </location>
</feature>
<dbReference type="InterPro" id="IPR039447">
    <property type="entry name" value="UreH-like_TM_dom"/>
</dbReference>
<dbReference type="EMBL" id="FNCW01000011">
    <property type="protein sequence ID" value="SDG92616.1"/>
    <property type="molecule type" value="Genomic_DNA"/>
</dbReference>
<name>A0A1G7Y8I6_9FLAO</name>
<gene>
    <name evidence="3" type="ORF">SAMN04488027_11134</name>
</gene>
<sequence length="233" mass="25552">MLWTAFILGLLGSFHCVGMCGPIALMLPVDRQNPWRKAFQIFLYHLGRITTYALIGLVFGLIGESFALFGFQQQVSIIIGVMMLSSLVFSESVLGKLNLSKPVFKWVGKLKSELGASLKKKELDTFFYLGFLNGLLPCGLVYMAVFGSVAISGLLESSLYMVFFGLGTVPLMSIVIYAKAWLNSVLKFNLKRLIPIAIAIIGVLFILRGLGLGIPYVSPKPAQTQVTSSMECH</sequence>
<feature type="transmembrane region" description="Helical" evidence="1">
    <location>
        <begin position="157"/>
        <end position="181"/>
    </location>
</feature>
<keyword evidence="1" id="KW-1133">Transmembrane helix</keyword>
<dbReference type="STRING" id="470826.SAMN04488027_11134"/>
<dbReference type="OrthoDB" id="594443at2"/>
<dbReference type="AlphaFoldDB" id="A0A1G7Y8I6"/>
<evidence type="ECO:0000313" key="4">
    <source>
        <dbReference type="Proteomes" id="UP000199296"/>
    </source>
</evidence>
<dbReference type="Pfam" id="PF13386">
    <property type="entry name" value="DsbD_2"/>
    <property type="match status" value="1"/>
</dbReference>
<dbReference type="RefSeq" id="WP_093368549.1">
    <property type="nucleotide sequence ID" value="NZ_FNCW01000011.1"/>
</dbReference>
<accession>A0A1G7Y8I6</accession>
<dbReference type="Proteomes" id="UP000199296">
    <property type="component" value="Unassembled WGS sequence"/>
</dbReference>
<protein>
    <recommendedName>
        <fullName evidence="2">Urease accessory protein UreH-like transmembrane domain-containing protein</fullName>
    </recommendedName>
</protein>
<proteinExistence type="predicted"/>
<keyword evidence="1" id="KW-0472">Membrane</keyword>